<accession>A0A0L6UWE7</accession>
<organism evidence="2 3">
    <name type="scientific">Puccinia sorghi</name>
    <dbReference type="NCBI Taxonomy" id="27349"/>
    <lineage>
        <taxon>Eukaryota</taxon>
        <taxon>Fungi</taxon>
        <taxon>Dikarya</taxon>
        <taxon>Basidiomycota</taxon>
        <taxon>Pucciniomycotina</taxon>
        <taxon>Pucciniomycetes</taxon>
        <taxon>Pucciniales</taxon>
        <taxon>Pucciniaceae</taxon>
        <taxon>Puccinia</taxon>
    </lineage>
</organism>
<dbReference type="OrthoDB" id="10559574at2759"/>
<keyword evidence="1" id="KW-0812">Transmembrane</keyword>
<dbReference type="EMBL" id="LAVV01008671">
    <property type="protein sequence ID" value="KNZ52200.1"/>
    <property type="molecule type" value="Genomic_DNA"/>
</dbReference>
<gene>
    <name evidence="2" type="ORF">VP01_3652g5</name>
</gene>
<evidence type="ECO:0000313" key="2">
    <source>
        <dbReference type="EMBL" id="KNZ52200.1"/>
    </source>
</evidence>
<feature type="transmembrane region" description="Helical" evidence="1">
    <location>
        <begin position="25"/>
        <end position="47"/>
    </location>
</feature>
<dbReference type="VEuPathDB" id="FungiDB:VP01_3652g5"/>
<name>A0A0L6UWE7_9BASI</name>
<evidence type="ECO:0000313" key="3">
    <source>
        <dbReference type="Proteomes" id="UP000037035"/>
    </source>
</evidence>
<keyword evidence="1" id="KW-1133">Transmembrane helix</keyword>
<protein>
    <submittedName>
        <fullName evidence="2">Uncharacterized protein</fullName>
    </submittedName>
</protein>
<dbReference type="AlphaFoldDB" id="A0A0L6UWE7"/>
<feature type="non-terminal residue" evidence="2">
    <location>
        <position position="1"/>
    </location>
</feature>
<keyword evidence="3" id="KW-1185">Reference proteome</keyword>
<dbReference type="Proteomes" id="UP000037035">
    <property type="component" value="Unassembled WGS sequence"/>
</dbReference>
<sequence>KKSKNFLLCHFFQQIFLSVLLSTHLIGMLSTVVLFSFLIMLLGLIYLKKEVFFKWFGLQKQVRHCTLLAVESPPHTCMGISLQINKSKANTCRDIGNGNINESLRNISKNK</sequence>
<reference evidence="2 3" key="1">
    <citation type="submission" date="2015-08" db="EMBL/GenBank/DDBJ databases">
        <title>Next Generation Sequencing and Analysis of the Genome of Puccinia sorghi L Schw, the Causal Agent of Maize Common Rust.</title>
        <authorList>
            <person name="Rochi L."/>
            <person name="Burguener G."/>
            <person name="Darino M."/>
            <person name="Turjanski A."/>
            <person name="Kreff E."/>
            <person name="Dieguez M.J."/>
            <person name="Sacco F."/>
        </authorList>
    </citation>
    <scope>NUCLEOTIDE SEQUENCE [LARGE SCALE GENOMIC DNA]</scope>
    <source>
        <strain evidence="2 3">RO10H11247</strain>
    </source>
</reference>
<keyword evidence="1" id="KW-0472">Membrane</keyword>
<evidence type="ECO:0000256" key="1">
    <source>
        <dbReference type="SAM" id="Phobius"/>
    </source>
</evidence>
<proteinExistence type="predicted"/>
<comment type="caution">
    <text evidence="2">The sequence shown here is derived from an EMBL/GenBank/DDBJ whole genome shotgun (WGS) entry which is preliminary data.</text>
</comment>